<dbReference type="Proteomes" id="UP001246244">
    <property type="component" value="Unassembled WGS sequence"/>
</dbReference>
<dbReference type="PANTHER" id="PTHR32266:SF12">
    <property type="entry name" value="NICOTIANAMINE SYNTHASE 3"/>
    <property type="match status" value="1"/>
</dbReference>
<proteinExistence type="predicted"/>
<organism evidence="3 4">
    <name type="scientific">Methanosarcina baikalica</name>
    <dbReference type="NCBI Taxonomy" id="3073890"/>
    <lineage>
        <taxon>Archaea</taxon>
        <taxon>Methanobacteriati</taxon>
        <taxon>Methanobacteriota</taxon>
        <taxon>Stenosarchaea group</taxon>
        <taxon>Methanomicrobia</taxon>
        <taxon>Methanosarcinales</taxon>
        <taxon>Methanosarcinaceae</taxon>
        <taxon>Methanosarcina</taxon>
    </lineage>
</organism>
<evidence type="ECO:0000256" key="2">
    <source>
        <dbReference type="ARBA" id="ARBA00022691"/>
    </source>
</evidence>
<dbReference type="SUPFAM" id="SSF53335">
    <property type="entry name" value="S-adenosyl-L-methionine-dependent methyltransferases"/>
    <property type="match status" value="1"/>
</dbReference>
<name>A0ABU2CYR2_9EURY</name>
<dbReference type="RefSeq" id="WP_310574904.1">
    <property type="nucleotide sequence ID" value="NZ_JAVKPK010000010.1"/>
</dbReference>
<protein>
    <submittedName>
        <fullName evidence="3">Nicotianamine synthase family protein</fullName>
    </submittedName>
</protein>
<reference evidence="4" key="1">
    <citation type="submission" date="2023-07" db="EMBL/GenBank/DDBJ databases">
        <title>Whole-genome sequencing of a new Methanosarcina sp. Z-7115.</title>
        <authorList>
            <person name="Zhilina T.N."/>
            <person name="Merkel A.Y."/>
        </authorList>
    </citation>
    <scope>NUCLEOTIDE SEQUENCE [LARGE SCALE GENOMIC DNA]</scope>
    <source>
        <strain evidence="4">Z-7115</strain>
    </source>
</reference>
<dbReference type="PROSITE" id="PS51142">
    <property type="entry name" value="NAS"/>
    <property type="match status" value="1"/>
</dbReference>
<comment type="caution">
    <text evidence="3">The sequence shown here is derived from an EMBL/GenBank/DDBJ whole genome shotgun (WGS) entry which is preliminary data.</text>
</comment>
<keyword evidence="1" id="KW-0808">Transferase</keyword>
<dbReference type="Pfam" id="PF03059">
    <property type="entry name" value="NAS"/>
    <property type="match status" value="1"/>
</dbReference>
<evidence type="ECO:0000256" key="1">
    <source>
        <dbReference type="ARBA" id="ARBA00022679"/>
    </source>
</evidence>
<dbReference type="Gene3D" id="3.40.50.150">
    <property type="entry name" value="Vaccinia Virus protein VP39"/>
    <property type="match status" value="1"/>
</dbReference>
<evidence type="ECO:0000313" key="3">
    <source>
        <dbReference type="EMBL" id="MDR7664876.1"/>
    </source>
</evidence>
<dbReference type="InterPro" id="IPR004298">
    <property type="entry name" value="Nicotian_synth"/>
</dbReference>
<dbReference type="EMBL" id="JAVKPK010000010">
    <property type="protein sequence ID" value="MDR7664876.1"/>
    <property type="molecule type" value="Genomic_DNA"/>
</dbReference>
<dbReference type="PANTHER" id="PTHR32266">
    <property type="entry name" value="NICOTIANAMINE SYNTHASE 3"/>
    <property type="match status" value="1"/>
</dbReference>
<keyword evidence="4" id="KW-1185">Reference proteome</keyword>
<keyword evidence="2" id="KW-0949">S-adenosyl-L-methionine</keyword>
<accession>A0ABU2CYR2</accession>
<gene>
    <name evidence="3" type="ORF">RG963_03550</name>
</gene>
<sequence>MNRIAEFNLPHLYEIFSDLDEIGQLDVTDALCQVVLRDPEINAVLPSIYASYTHFFSLHETQLAREILACKEPWKMLESFPLYARYKNLIKNHIQNSSQIKVLAFVGCGPLPVTLLLFSKLYGIRCIGVDRDPEAVVLAKSCVKHFGLEKEINILEGDETALSKIEWDSVLIAGLAEPKERIFRNIHLMIKNRKSGPEKSISVCYRNYSGMRQLLYLSVQPEQIKGFRKIKEIYPAGKVNNTLVFLECE</sequence>
<evidence type="ECO:0000313" key="4">
    <source>
        <dbReference type="Proteomes" id="UP001246244"/>
    </source>
</evidence>
<dbReference type="InterPro" id="IPR029063">
    <property type="entry name" value="SAM-dependent_MTases_sf"/>
</dbReference>